<proteinExistence type="predicted"/>
<reference evidence="1 2" key="1">
    <citation type="submission" date="2013-02" db="EMBL/GenBank/DDBJ databases">
        <authorList>
            <person name="Genoscope - CEA"/>
        </authorList>
    </citation>
    <scope>NUCLEOTIDE SEQUENCE [LARGE SCALE GENOMIC DNA]</scope>
    <source>
        <strain evidence="1 2">STM 2683</strain>
    </source>
</reference>
<gene>
    <name evidence="1" type="ORF">MESS2_1650021</name>
</gene>
<accession>M5ENL2</accession>
<evidence type="ECO:0000313" key="1">
    <source>
        <dbReference type="EMBL" id="CCV05738.1"/>
    </source>
</evidence>
<organism evidence="1 2">
    <name type="scientific">Mesorhizobium metallidurans STM 2683</name>
    <dbReference type="NCBI Taxonomy" id="1297569"/>
    <lineage>
        <taxon>Bacteria</taxon>
        <taxon>Pseudomonadati</taxon>
        <taxon>Pseudomonadota</taxon>
        <taxon>Alphaproteobacteria</taxon>
        <taxon>Hyphomicrobiales</taxon>
        <taxon>Phyllobacteriaceae</taxon>
        <taxon>Mesorhizobium</taxon>
    </lineage>
</organism>
<dbReference type="Proteomes" id="UP000012062">
    <property type="component" value="Unassembled WGS sequence"/>
</dbReference>
<keyword evidence="2" id="KW-1185">Reference proteome</keyword>
<protein>
    <submittedName>
        <fullName evidence="1">Uncharacterized protein</fullName>
    </submittedName>
</protein>
<dbReference type="AlphaFoldDB" id="M5ENL2"/>
<evidence type="ECO:0000313" key="2">
    <source>
        <dbReference type="Proteomes" id="UP000012062"/>
    </source>
</evidence>
<sequence>MRPFAFGRSCHVASRPSTDRLLAGLLAAMVSHGVRAKSRALTHNINPGVLSDMGKGEEWPASNAAHLAKLLKTEIYIQAFDPNQVQADRMVSISTVSTCCANR</sequence>
<dbReference type="EMBL" id="CAUM01000074">
    <property type="protein sequence ID" value="CCV05738.1"/>
    <property type="molecule type" value="Genomic_DNA"/>
</dbReference>
<comment type="caution">
    <text evidence="1">The sequence shown here is derived from an EMBL/GenBank/DDBJ whole genome shotgun (WGS) entry which is preliminary data.</text>
</comment>
<dbReference type="STRING" id="1297569.MESS2_1650021"/>
<name>M5ENL2_9HYPH</name>